<accession>A0A7V1LN13</accession>
<name>A0A7V1LN13_CALAY</name>
<dbReference type="AlphaFoldDB" id="A0A7V1LN13"/>
<organism evidence="1">
    <name type="scientific">Caldithrix abyssi</name>
    <dbReference type="NCBI Taxonomy" id="187145"/>
    <lineage>
        <taxon>Bacteria</taxon>
        <taxon>Pseudomonadati</taxon>
        <taxon>Calditrichota</taxon>
        <taxon>Calditrichia</taxon>
        <taxon>Calditrichales</taxon>
        <taxon>Calditrichaceae</taxon>
        <taxon>Caldithrix</taxon>
    </lineage>
</organism>
<dbReference type="EMBL" id="DRLD01000260">
    <property type="protein sequence ID" value="HED10915.1"/>
    <property type="molecule type" value="Genomic_DNA"/>
</dbReference>
<dbReference type="Gene3D" id="3.90.550.10">
    <property type="entry name" value="Spore Coat Polysaccharide Biosynthesis Protein SpsA, Chain A"/>
    <property type="match status" value="1"/>
</dbReference>
<dbReference type="PANTHER" id="PTHR10859:SF91">
    <property type="entry name" value="DOLICHYL-PHOSPHATE BETA-GLUCOSYLTRANSFERASE"/>
    <property type="match status" value="1"/>
</dbReference>
<gene>
    <name evidence="1" type="ORF">ENJ10_09525</name>
</gene>
<proteinExistence type="predicted"/>
<sequence>MIDSLIKNAPSSLDLTNARHLKQITEISEALLNNYKTIPAIEAVEQELFDRARRAPVFIMLALKLARSRLLVKKLTRPLKVSVVFAVYKEHNRIKRPGEHAHGEDFLRRKVEQLRWLFAGSPHIDWELIIVDDGCPEGSGRIAGQIVQEEKLNARVKVLFLQEAIAKGLPVVAGLQSTRDSQKGGAITYGMWYAAENSDTENHVILFTDADLSTHLGQTGLLLAPIRTEGKAVAIGSRREKKSVVIKQGRRNDRGKLFIYLWKRMLPDLNAIIDTQCGFKAFDKAMLQAIIQPLIERKFAIDIELLLKAQLRRPGCIARVPIAWIDSEAASTTTDLQPYLPMLKAIAAMYRNYLPANPQAEEFARFIELLTPEAFDRLLENIPPEITDREPLAFGDYDGVTVERLQELMARPPA</sequence>
<comment type="caution">
    <text evidence="1">The sequence shown here is derived from an EMBL/GenBank/DDBJ whole genome shotgun (WGS) entry which is preliminary data.</text>
</comment>
<dbReference type="SUPFAM" id="SSF53448">
    <property type="entry name" value="Nucleotide-diphospho-sugar transferases"/>
    <property type="match status" value="1"/>
</dbReference>
<dbReference type="InterPro" id="IPR029044">
    <property type="entry name" value="Nucleotide-diphossugar_trans"/>
</dbReference>
<dbReference type="PANTHER" id="PTHR10859">
    <property type="entry name" value="GLYCOSYL TRANSFERASE"/>
    <property type="match status" value="1"/>
</dbReference>
<evidence type="ECO:0000313" key="1">
    <source>
        <dbReference type="EMBL" id="HED10915.1"/>
    </source>
</evidence>
<reference evidence="1" key="1">
    <citation type="journal article" date="2020" name="mSystems">
        <title>Genome- and Community-Level Interaction Insights into Carbon Utilization and Element Cycling Functions of Hydrothermarchaeota in Hydrothermal Sediment.</title>
        <authorList>
            <person name="Zhou Z."/>
            <person name="Liu Y."/>
            <person name="Xu W."/>
            <person name="Pan J."/>
            <person name="Luo Z.H."/>
            <person name="Li M."/>
        </authorList>
    </citation>
    <scope>NUCLEOTIDE SEQUENCE [LARGE SCALE GENOMIC DNA]</scope>
    <source>
        <strain evidence="1">HyVt-456</strain>
    </source>
</reference>
<dbReference type="Proteomes" id="UP000886005">
    <property type="component" value="Unassembled WGS sequence"/>
</dbReference>
<dbReference type="GO" id="GO:0006487">
    <property type="term" value="P:protein N-linked glycosylation"/>
    <property type="evidence" value="ECO:0007669"/>
    <property type="project" value="TreeGrafter"/>
</dbReference>
<protein>
    <submittedName>
        <fullName evidence="1">Glycosyltransferase</fullName>
    </submittedName>
</protein>